<dbReference type="PANTHER" id="PTHR33067:SF31">
    <property type="entry name" value="RNA-DIRECTED DNA POLYMERASE"/>
    <property type="match status" value="1"/>
</dbReference>
<name>A0ABQ7AKL0_BRACR</name>
<proteinExistence type="predicted"/>
<evidence type="ECO:0008006" key="4">
    <source>
        <dbReference type="Google" id="ProtNLM"/>
    </source>
</evidence>
<dbReference type="CDD" id="cd00303">
    <property type="entry name" value="retropepsin_like"/>
    <property type="match status" value="1"/>
</dbReference>
<evidence type="ECO:0000313" key="3">
    <source>
        <dbReference type="Proteomes" id="UP000266723"/>
    </source>
</evidence>
<organism evidence="2 3">
    <name type="scientific">Brassica cretica</name>
    <name type="common">Mustard</name>
    <dbReference type="NCBI Taxonomy" id="69181"/>
    <lineage>
        <taxon>Eukaryota</taxon>
        <taxon>Viridiplantae</taxon>
        <taxon>Streptophyta</taxon>
        <taxon>Embryophyta</taxon>
        <taxon>Tracheophyta</taxon>
        <taxon>Spermatophyta</taxon>
        <taxon>Magnoliopsida</taxon>
        <taxon>eudicotyledons</taxon>
        <taxon>Gunneridae</taxon>
        <taxon>Pentapetalae</taxon>
        <taxon>rosids</taxon>
        <taxon>malvids</taxon>
        <taxon>Brassicales</taxon>
        <taxon>Brassicaceae</taxon>
        <taxon>Brassiceae</taxon>
        <taxon>Brassica</taxon>
    </lineage>
</organism>
<keyword evidence="3" id="KW-1185">Reference proteome</keyword>
<feature type="compositionally biased region" description="Basic and acidic residues" evidence="1">
    <location>
        <begin position="587"/>
        <end position="600"/>
    </location>
</feature>
<dbReference type="InterPro" id="IPR021109">
    <property type="entry name" value="Peptidase_aspartic_dom_sf"/>
</dbReference>
<feature type="region of interest" description="Disordered" evidence="1">
    <location>
        <begin position="870"/>
        <end position="890"/>
    </location>
</feature>
<evidence type="ECO:0000313" key="2">
    <source>
        <dbReference type="EMBL" id="KAF3498148.1"/>
    </source>
</evidence>
<feature type="region of interest" description="Disordered" evidence="1">
    <location>
        <begin position="566"/>
        <end position="600"/>
    </location>
</feature>
<gene>
    <name evidence="2" type="ORF">DY000_02052961</name>
</gene>
<accession>A0ABQ7AKL0</accession>
<reference evidence="2 3" key="1">
    <citation type="journal article" date="2020" name="BMC Genomics">
        <title>Intraspecific diversification of the crop wild relative Brassica cretica Lam. using demographic model selection.</title>
        <authorList>
            <person name="Kioukis A."/>
            <person name="Michalopoulou V.A."/>
            <person name="Briers L."/>
            <person name="Pirintsos S."/>
            <person name="Studholme D.J."/>
            <person name="Pavlidis P."/>
            <person name="Sarris P.F."/>
        </authorList>
    </citation>
    <scope>NUCLEOTIDE SEQUENCE [LARGE SCALE GENOMIC DNA]</scope>
    <source>
        <strain evidence="3">cv. PFS-1207/04</strain>
    </source>
</reference>
<sequence>MFRETREKIRKRVTLKKKSDPGKLTIPFLVKGIEFPHALCETGASVSILPRVMADHLGLQVEPSNELFTFVDCSQKNSGGIVKDLELRIGNAPVPVDFHVLDIKLNWNSSLLLERAFLSTVGVVCNLQSNQLCLTLIDPDTHYDPIPVKKSQTFSRRINDPGIIAACHCRVEYETDYSTLEEWENDYYNPAIAAYIRKNLHTEEYDEAYEEERATEYKAILDEEDTLLHHSSWKMNAPSIDIPRSPLIDTQPHQRNRKRASTDITDYPSIDTEVDCVQEGDYLIGSWVSHMRNYSTCKDAMKYIREMLLGDEHEPAIRSTEQDVHRSTSNLQHRSTMLIQHRSTSTINQKPLDPDGYARAIDGRTLHVSREDIADILQTANGADNLFLHQRNIPEYQQANIKEFYDTAGGIGRCFQKRSRHPTQPLIDIDVLTSVDRHPEFGRRAFDLFGAKKFYCEEKHEYGFYRDDQGYARDLEGYTIHVHNRDIRRLLERASRDKPSYISSGEGREAARRRFRSRKSDELRRFALVTIDVRPFISIDEAQSESIDMISRASIDDTDRVKRILQCRENSDSRGGSYGKKSKEKKGKSGEASEEGANEKEKESFRKRVFRIPIDKPFEDAYYTQRLWMFFRETREKEEDIKRMFRASVSILPRVMADHLGLQVEPSNELFTFVDCSQKNSGGIVKDLEVQIGNALVPVDFHVLDIKLNWNSSLFLGRAFLSIVEAVCNLQSNQLCLTLIDLDTHYDPIPVKKSQTFSRRINDPGIIAACHCGVEYETDYSASIETHTATSIYSGHQRSTDRRQEESVDNSLEEWENDYYNPAIAAYIRQNLYTEEYDEDYEKERATEYKAILDEEDTLLHHFSWKMNAPSTDIPRSPSIDTQPHQRNRK</sequence>
<dbReference type="Proteomes" id="UP000266723">
    <property type="component" value="Unassembled WGS sequence"/>
</dbReference>
<dbReference type="EMBL" id="QGKV02002055">
    <property type="protein sequence ID" value="KAF3498148.1"/>
    <property type="molecule type" value="Genomic_DNA"/>
</dbReference>
<comment type="caution">
    <text evidence="2">The sequence shown here is derived from an EMBL/GenBank/DDBJ whole genome shotgun (WGS) entry which is preliminary data.</text>
</comment>
<dbReference type="PANTHER" id="PTHR33067">
    <property type="entry name" value="RNA-DIRECTED DNA POLYMERASE-RELATED"/>
    <property type="match status" value="1"/>
</dbReference>
<evidence type="ECO:0000256" key="1">
    <source>
        <dbReference type="SAM" id="MobiDB-lite"/>
    </source>
</evidence>
<protein>
    <recommendedName>
        <fullName evidence="4">Aspartic peptidase DDI1-type domain-containing protein</fullName>
    </recommendedName>
</protein>
<feature type="compositionally biased region" description="Polar residues" evidence="1">
    <location>
        <begin position="879"/>
        <end position="890"/>
    </location>
</feature>
<dbReference type="Gene3D" id="2.40.70.10">
    <property type="entry name" value="Acid Proteases"/>
    <property type="match status" value="2"/>
</dbReference>